<feature type="domain" description="HTH araC/xylS-type" evidence="4">
    <location>
        <begin position="186"/>
        <end position="284"/>
    </location>
</feature>
<dbReference type="Gene3D" id="2.60.120.10">
    <property type="entry name" value="Jelly Rolls"/>
    <property type="match status" value="1"/>
</dbReference>
<dbReference type="InterPro" id="IPR009057">
    <property type="entry name" value="Homeodomain-like_sf"/>
</dbReference>
<evidence type="ECO:0000313" key="6">
    <source>
        <dbReference type="Proteomes" id="UP000535838"/>
    </source>
</evidence>
<dbReference type="PANTHER" id="PTHR43280">
    <property type="entry name" value="ARAC-FAMILY TRANSCRIPTIONAL REGULATOR"/>
    <property type="match status" value="1"/>
</dbReference>
<evidence type="ECO:0000256" key="1">
    <source>
        <dbReference type="ARBA" id="ARBA00023015"/>
    </source>
</evidence>
<comment type="caution">
    <text evidence="5">The sequence shown here is derived from an EMBL/GenBank/DDBJ whole genome shotgun (WGS) entry which is preliminary data.</text>
</comment>
<dbReference type="RefSeq" id="WP_185119797.1">
    <property type="nucleotide sequence ID" value="NZ_JACJVQ010000007.1"/>
</dbReference>
<dbReference type="GO" id="GO:0043565">
    <property type="term" value="F:sequence-specific DNA binding"/>
    <property type="evidence" value="ECO:0007669"/>
    <property type="project" value="InterPro"/>
</dbReference>
<dbReference type="PROSITE" id="PS01124">
    <property type="entry name" value="HTH_ARAC_FAMILY_2"/>
    <property type="match status" value="1"/>
</dbReference>
<keyword evidence="6" id="KW-1185">Reference proteome</keyword>
<dbReference type="Pfam" id="PF12833">
    <property type="entry name" value="HTH_18"/>
    <property type="match status" value="1"/>
</dbReference>
<dbReference type="SUPFAM" id="SSF46689">
    <property type="entry name" value="Homeodomain-like"/>
    <property type="match status" value="2"/>
</dbReference>
<dbReference type="GO" id="GO:0003700">
    <property type="term" value="F:DNA-binding transcription factor activity"/>
    <property type="evidence" value="ECO:0007669"/>
    <property type="project" value="InterPro"/>
</dbReference>
<dbReference type="InterPro" id="IPR003313">
    <property type="entry name" value="AraC-bd"/>
</dbReference>
<gene>
    <name evidence="5" type="ORF">H7B67_10615</name>
</gene>
<dbReference type="CDD" id="cd02208">
    <property type="entry name" value="cupin_RmlC-like"/>
    <property type="match status" value="1"/>
</dbReference>
<dbReference type="Proteomes" id="UP000535838">
    <property type="component" value="Unassembled WGS sequence"/>
</dbReference>
<keyword evidence="1" id="KW-0805">Transcription regulation</keyword>
<keyword evidence="2" id="KW-0238">DNA-binding</keyword>
<dbReference type="InterPro" id="IPR011051">
    <property type="entry name" value="RmlC_Cupin_sf"/>
</dbReference>
<sequence length="291" mass="32938">MENALFEHTDIPDRTFPINVFQVSLPHPTSIPLHWHDHLEWMLVRRGAFRVRIGSHSEELGEGDMLFVNAGEIHAAFPLGDDTELIAIVFNDALLRNSALDRTERAFVMPILNREITVPSVIKASHPLANAIGECLERIDVAYREKRKGYELFIKSDLLRSIAYLLSASEDEPPVDRAAGGESSIEKFLRHVSSRFREPITIEEASAFCNLSPNYFCALFKKTTGKTFTEYLNMLRVHEAEQLLRTGQTTVSEAARISGFSNLTYFGRVFKQFKGVRPSEILGHAKALRTY</sequence>
<dbReference type="Pfam" id="PF02311">
    <property type="entry name" value="AraC_binding"/>
    <property type="match status" value="1"/>
</dbReference>
<accession>A0A841T0J1</accession>
<keyword evidence="3" id="KW-0804">Transcription</keyword>
<dbReference type="SUPFAM" id="SSF51182">
    <property type="entry name" value="RmlC-like cupins"/>
    <property type="match status" value="1"/>
</dbReference>
<evidence type="ECO:0000259" key="4">
    <source>
        <dbReference type="PROSITE" id="PS01124"/>
    </source>
</evidence>
<dbReference type="InterPro" id="IPR014710">
    <property type="entry name" value="RmlC-like_jellyroll"/>
</dbReference>
<proteinExistence type="predicted"/>
<dbReference type="SMART" id="SM00342">
    <property type="entry name" value="HTH_ARAC"/>
    <property type="match status" value="1"/>
</dbReference>
<dbReference type="Gene3D" id="1.10.10.60">
    <property type="entry name" value="Homeodomain-like"/>
    <property type="match status" value="2"/>
</dbReference>
<dbReference type="InterPro" id="IPR018060">
    <property type="entry name" value="HTH_AraC"/>
</dbReference>
<reference evidence="5 6" key="1">
    <citation type="submission" date="2020-08" db="EMBL/GenBank/DDBJ databases">
        <title>Cohnella phylogeny.</title>
        <authorList>
            <person name="Dunlap C."/>
        </authorList>
    </citation>
    <scope>NUCLEOTIDE SEQUENCE [LARGE SCALE GENOMIC DNA]</scope>
    <source>
        <strain evidence="5 6">DSM 25241</strain>
    </source>
</reference>
<dbReference type="PANTHER" id="PTHR43280:SF34">
    <property type="entry name" value="ARAC-FAMILY TRANSCRIPTIONAL REGULATOR"/>
    <property type="match status" value="1"/>
</dbReference>
<evidence type="ECO:0000256" key="2">
    <source>
        <dbReference type="ARBA" id="ARBA00023125"/>
    </source>
</evidence>
<protein>
    <submittedName>
        <fullName evidence="5">Helix-turn-helix domain-containing protein</fullName>
    </submittedName>
</protein>
<dbReference type="EMBL" id="JACJVQ010000007">
    <property type="protein sequence ID" value="MBB6634561.1"/>
    <property type="molecule type" value="Genomic_DNA"/>
</dbReference>
<name>A0A841T0J1_9BACL</name>
<evidence type="ECO:0000256" key="3">
    <source>
        <dbReference type="ARBA" id="ARBA00023163"/>
    </source>
</evidence>
<evidence type="ECO:0000313" key="5">
    <source>
        <dbReference type="EMBL" id="MBB6634561.1"/>
    </source>
</evidence>
<organism evidence="5 6">
    <name type="scientific">Cohnella thailandensis</name>
    <dbReference type="NCBI Taxonomy" id="557557"/>
    <lineage>
        <taxon>Bacteria</taxon>
        <taxon>Bacillati</taxon>
        <taxon>Bacillota</taxon>
        <taxon>Bacilli</taxon>
        <taxon>Bacillales</taxon>
        <taxon>Paenibacillaceae</taxon>
        <taxon>Cohnella</taxon>
    </lineage>
</organism>
<dbReference type="AlphaFoldDB" id="A0A841T0J1"/>